<evidence type="ECO:0000256" key="1">
    <source>
        <dbReference type="ARBA" id="ARBA00004123"/>
    </source>
</evidence>
<dbReference type="Gene3D" id="3.30.160.60">
    <property type="entry name" value="Classic Zinc Finger"/>
    <property type="match status" value="2"/>
</dbReference>
<dbReference type="PROSITE" id="PS50157">
    <property type="entry name" value="ZINC_FINGER_C2H2_2"/>
    <property type="match status" value="2"/>
</dbReference>
<gene>
    <name evidence="10" type="ORF">BDV95DRAFT_578392</name>
</gene>
<feature type="compositionally biased region" description="Polar residues" evidence="8">
    <location>
        <begin position="100"/>
        <end position="114"/>
    </location>
</feature>
<evidence type="ECO:0000256" key="5">
    <source>
        <dbReference type="ARBA" id="ARBA00022833"/>
    </source>
</evidence>
<evidence type="ECO:0000256" key="7">
    <source>
        <dbReference type="PROSITE-ProRule" id="PRU00042"/>
    </source>
</evidence>
<evidence type="ECO:0000256" key="6">
    <source>
        <dbReference type="ARBA" id="ARBA00023242"/>
    </source>
</evidence>
<dbReference type="EMBL" id="JAADJZ010000017">
    <property type="protein sequence ID" value="KAF2869110.1"/>
    <property type="molecule type" value="Genomic_DNA"/>
</dbReference>
<evidence type="ECO:0000256" key="8">
    <source>
        <dbReference type="SAM" id="MobiDB-lite"/>
    </source>
</evidence>
<dbReference type="GO" id="GO:0008270">
    <property type="term" value="F:zinc ion binding"/>
    <property type="evidence" value="ECO:0007669"/>
    <property type="project" value="UniProtKB-KW"/>
</dbReference>
<dbReference type="GO" id="GO:0000981">
    <property type="term" value="F:DNA-binding transcription factor activity, RNA polymerase II-specific"/>
    <property type="evidence" value="ECO:0007669"/>
    <property type="project" value="InterPro"/>
</dbReference>
<keyword evidence="2" id="KW-0479">Metal-binding</keyword>
<evidence type="ECO:0000256" key="4">
    <source>
        <dbReference type="ARBA" id="ARBA00022771"/>
    </source>
</evidence>
<organism evidence="10 11">
    <name type="scientific">Massariosphaeria phaeospora</name>
    <dbReference type="NCBI Taxonomy" id="100035"/>
    <lineage>
        <taxon>Eukaryota</taxon>
        <taxon>Fungi</taxon>
        <taxon>Dikarya</taxon>
        <taxon>Ascomycota</taxon>
        <taxon>Pezizomycotina</taxon>
        <taxon>Dothideomycetes</taxon>
        <taxon>Pleosporomycetidae</taxon>
        <taxon>Pleosporales</taxon>
        <taxon>Pleosporales incertae sedis</taxon>
        <taxon>Massariosphaeria</taxon>
    </lineage>
</organism>
<evidence type="ECO:0000259" key="9">
    <source>
        <dbReference type="PROSITE" id="PS50157"/>
    </source>
</evidence>
<evidence type="ECO:0000256" key="2">
    <source>
        <dbReference type="ARBA" id="ARBA00022723"/>
    </source>
</evidence>
<keyword evidence="11" id="KW-1185">Reference proteome</keyword>
<reference evidence="10 11" key="1">
    <citation type="submission" date="2020-01" db="EMBL/GenBank/DDBJ databases">
        <authorList>
            <consortium name="DOE Joint Genome Institute"/>
            <person name="Haridas S."/>
            <person name="Albert R."/>
            <person name="Binder M."/>
            <person name="Bloem J."/>
            <person name="Labutti K."/>
            <person name="Salamov A."/>
            <person name="Andreopoulos B."/>
            <person name="Baker S.E."/>
            <person name="Barry K."/>
            <person name="Bills G."/>
            <person name="Bluhm B.H."/>
            <person name="Cannon C."/>
            <person name="Castanera R."/>
            <person name="Culley D.E."/>
            <person name="Daum C."/>
            <person name="Ezra D."/>
            <person name="Gonzalez J.B."/>
            <person name="Henrissat B."/>
            <person name="Kuo A."/>
            <person name="Liang C."/>
            <person name="Lipzen A."/>
            <person name="Lutzoni F."/>
            <person name="Magnuson J."/>
            <person name="Mondo S."/>
            <person name="Nolan M."/>
            <person name="Ohm R."/>
            <person name="Pangilinan J."/>
            <person name="Park H.-J.H."/>
            <person name="Ramirez L."/>
            <person name="Alfaro M."/>
            <person name="Sun H."/>
            <person name="Tritt A."/>
            <person name="Yoshinaga Y."/>
            <person name="Zwiers L.-H.L."/>
            <person name="Turgeon B.G."/>
            <person name="Goodwin S.B."/>
            <person name="Spatafora J.W."/>
            <person name="Crous P.W."/>
            <person name="Grigoriev I.V."/>
        </authorList>
    </citation>
    <scope>NUCLEOTIDE SEQUENCE [LARGE SCALE GENOMIC DNA]</scope>
    <source>
        <strain evidence="10 11">CBS 611.86</strain>
    </source>
</reference>
<dbReference type="GO" id="GO:0005634">
    <property type="term" value="C:nucleus"/>
    <property type="evidence" value="ECO:0007669"/>
    <property type="project" value="UniProtKB-SubCell"/>
</dbReference>
<dbReference type="GO" id="GO:0000785">
    <property type="term" value="C:chromatin"/>
    <property type="evidence" value="ECO:0007669"/>
    <property type="project" value="TreeGrafter"/>
</dbReference>
<keyword evidence="3" id="KW-0677">Repeat</keyword>
<proteinExistence type="predicted"/>
<dbReference type="SUPFAM" id="SSF57667">
    <property type="entry name" value="beta-beta-alpha zinc fingers"/>
    <property type="match status" value="1"/>
</dbReference>
<sequence>MPAQGKGGRTKRVYRCKYCARVFKRSEHNARHERVHTQERPFSCAFCDRTYSRKDLVKRHERTLHAAAYRAAHPDEFRRCSLQLLDNGLLSDTAEDLGSGSLSGHTASLLTPPTDSMRKEPYLQCNEFEPESPMPLNIDPELERQTHSPLGQFSPPSSVHEGFANRTMEPLMQDPIGLDYFELAMEYSPTTSRSQSLSESGSSAANTDLMVNRRPIDLDPLLFIDEEIHVEPPAPPGFPGLIDFSDIRNEPAYLEDPTVFPDDYVLSLPLHDEYSTKSLAYYGSGAFPDQCYYLQQE</sequence>
<dbReference type="AlphaFoldDB" id="A0A7C8IAC1"/>
<comment type="subcellular location">
    <subcellularLocation>
        <location evidence="1">Nucleus</location>
    </subcellularLocation>
</comment>
<dbReference type="Proteomes" id="UP000481861">
    <property type="component" value="Unassembled WGS sequence"/>
</dbReference>
<dbReference type="PANTHER" id="PTHR40626">
    <property type="entry name" value="MIP31509P"/>
    <property type="match status" value="1"/>
</dbReference>
<dbReference type="PANTHER" id="PTHR40626:SF11">
    <property type="entry name" value="ZINC FINGER PROTEIN YPR022C"/>
    <property type="match status" value="1"/>
</dbReference>
<feature type="domain" description="C2H2-type" evidence="9">
    <location>
        <begin position="14"/>
        <end position="41"/>
    </location>
</feature>
<comment type="caution">
    <text evidence="10">The sequence shown here is derived from an EMBL/GenBank/DDBJ whole genome shotgun (WGS) entry which is preliminary data.</text>
</comment>
<accession>A0A7C8IAC1</accession>
<feature type="region of interest" description="Disordered" evidence="8">
    <location>
        <begin position="97"/>
        <end position="116"/>
    </location>
</feature>
<keyword evidence="6" id="KW-0539">Nucleus</keyword>
<dbReference type="GO" id="GO:0000978">
    <property type="term" value="F:RNA polymerase II cis-regulatory region sequence-specific DNA binding"/>
    <property type="evidence" value="ECO:0007669"/>
    <property type="project" value="InterPro"/>
</dbReference>
<dbReference type="PROSITE" id="PS00028">
    <property type="entry name" value="ZINC_FINGER_C2H2_1"/>
    <property type="match status" value="2"/>
</dbReference>
<dbReference type="SMART" id="SM00355">
    <property type="entry name" value="ZnF_C2H2"/>
    <property type="match status" value="2"/>
</dbReference>
<dbReference type="InterPro" id="IPR051059">
    <property type="entry name" value="VerF-like"/>
</dbReference>
<evidence type="ECO:0000313" key="10">
    <source>
        <dbReference type="EMBL" id="KAF2869110.1"/>
    </source>
</evidence>
<protein>
    <recommendedName>
        <fullName evidence="9">C2H2-type domain-containing protein</fullName>
    </recommendedName>
</protein>
<evidence type="ECO:0000256" key="3">
    <source>
        <dbReference type="ARBA" id="ARBA00022737"/>
    </source>
</evidence>
<feature type="domain" description="C2H2-type" evidence="9">
    <location>
        <begin position="42"/>
        <end position="70"/>
    </location>
</feature>
<dbReference type="InterPro" id="IPR013087">
    <property type="entry name" value="Znf_C2H2_type"/>
</dbReference>
<dbReference type="Pfam" id="PF00096">
    <property type="entry name" value="zf-C2H2"/>
    <property type="match status" value="2"/>
</dbReference>
<dbReference type="OrthoDB" id="10018191at2759"/>
<keyword evidence="4 7" id="KW-0863">Zinc-finger</keyword>
<dbReference type="InterPro" id="IPR036236">
    <property type="entry name" value="Znf_C2H2_sf"/>
</dbReference>
<evidence type="ECO:0000313" key="11">
    <source>
        <dbReference type="Proteomes" id="UP000481861"/>
    </source>
</evidence>
<name>A0A7C8IAC1_9PLEO</name>
<keyword evidence="5" id="KW-0862">Zinc</keyword>